<dbReference type="EMBL" id="AFOJ01000001">
    <property type="protein sequence ID" value="EGM53714.1"/>
    <property type="molecule type" value="Genomic_DNA"/>
</dbReference>
<reference evidence="1 2" key="1">
    <citation type="journal article" date="2011" name="J. Bacteriol.">
        <title>Genome Sequence of Lactobacillus ruminis SPM0211, Isolated from a Fecal Sample from a Healthy Korean.</title>
        <authorList>
            <person name="Lee S."/>
            <person name="Cho Y.J."/>
            <person name="Lee A.H."/>
            <person name="Chun J."/>
            <person name="Ha N.J."/>
            <person name="Ko G."/>
        </authorList>
    </citation>
    <scope>NUCLEOTIDE SEQUENCE [LARGE SCALE GENOMIC DNA]</scope>
    <source>
        <strain evidence="1 2">SPM0211</strain>
    </source>
</reference>
<evidence type="ECO:0000313" key="2">
    <source>
        <dbReference type="Proteomes" id="UP000002971"/>
    </source>
</evidence>
<name>F7QXF3_9LACO</name>
<comment type="caution">
    <text evidence="1">The sequence shown here is derived from an EMBL/GenBank/DDBJ whole genome shotgun (WGS) entry which is preliminary data.</text>
</comment>
<accession>F7QXF3</accession>
<protein>
    <submittedName>
        <fullName evidence="1">Uncharacterized protein</fullName>
    </submittedName>
</protein>
<dbReference type="Proteomes" id="UP000002971">
    <property type="component" value="Unassembled WGS sequence"/>
</dbReference>
<gene>
    <name evidence="1" type="ORF">LRU_00106</name>
</gene>
<organism evidence="1 2">
    <name type="scientific">Ligilactobacillus ruminis SPM0211</name>
    <dbReference type="NCBI Taxonomy" id="1040964"/>
    <lineage>
        <taxon>Bacteria</taxon>
        <taxon>Bacillati</taxon>
        <taxon>Bacillota</taxon>
        <taxon>Bacilli</taxon>
        <taxon>Lactobacillales</taxon>
        <taxon>Lactobacillaceae</taxon>
        <taxon>Ligilactobacillus</taxon>
    </lineage>
</organism>
<sequence length="36" mass="4063">MPPIWTASNFDPLSIVPFATDSSVEAVWVFSFRLSF</sequence>
<evidence type="ECO:0000313" key="1">
    <source>
        <dbReference type="EMBL" id="EGM53714.1"/>
    </source>
</evidence>
<proteinExistence type="predicted"/>
<dbReference type="AlphaFoldDB" id="F7QXF3"/>